<feature type="domain" description="Flagellin N-terminal" evidence="4">
    <location>
        <begin position="10"/>
        <end position="135"/>
    </location>
</feature>
<dbReference type="InParanoid" id="A0A0D2HSQ3"/>
<feature type="domain" description="Flagellin C-terminal" evidence="5">
    <location>
        <begin position="730"/>
        <end position="808"/>
    </location>
</feature>
<evidence type="ECO:0000313" key="7">
    <source>
        <dbReference type="Proteomes" id="UP000032233"/>
    </source>
</evidence>
<evidence type="ECO:0000259" key="5">
    <source>
        <dbReference type="Pfam" id="PF00700"/>
    </source>
</evidence>
<dbReference type="STRING" id="1429043.X474_13715"/>
<evidence type="ECO:0000256" key="1">
    <source>
        <dbReference type="ARBA" id="ARBA00005709"/>
    </source>
</evidence>
<dbReference type="PANTHER" id="PTHR42792:SF1">
    <property type="entry name" value="FLAGELLAR HOOK-ASSOCIATED PROTEIN 3"/>
    <property type="match status" value="1"/>
</dbReference>
<dbReference type="Proteomes" id="UP000032233">
    <property type="component" value="Unassembled WGS sequence"/>
</dbReference>
<dbReference type="InterPro" id="IPR046358">
    <property type="entry name" value="Flagellin_C"/>
</dbReference>
<dbReference type="AlphaFoldDB" id="A0A0D2HSQ3"/>
<keyword evidence="2 3" id="KW-0975">Bacterial flagellum</keyword>
<evidence type="ECO:0000256" key="3">
    <source>
        <dbReference type="RuleBase" id="RU362073"/>
    </source>
</evidence>
<sequence length="811" mass="88277">MTLYRQTSLHLTRLREGQLKMSEQYSSGMRINQPSDDSLGSIITQHAHRRQEELARYGENVKYSLSWLQQSISIVDSMNQELTQLKGKAEQMATGTYSADQRRATAAAANARFQQLISLANTELSGNHIFSGSMTDKKAASLVMRPDEVATGHPTNAGEGGLYGSGDYTGVYSRTVQMTVVSSPPAGTDISAADPLVLNVRYVDDYGRQIDSEVEIETAGAGAAVHIGDGILIAAEDKDYAVGDTFTLSAGYYEGNQELMDVNLSWDNRMRYNYTMEMLYGAQGYSKGGWSNTLDLLAGWENALTKDGKVHDYFEAVSNLHNNLTTTALPKVTGEWADISSKQIEMNVGGPIQTYGDDEDLALYRNFSIDGGYAGGVPDEDNPMNITYEWWDGAAWQNRSTVIGVNAFTGTGSENRVVLAEGLEIFVANAAYQPGDPQVGDPPVSLDGFQLSPVHDFTITAMPADPPTEANPMTLSYEYWDGSAWVNQSVDVTGYDEENKVTLKGGWELSIPATPPGTYAVGDTYQFNPTHNQSSEPSQTDPQTITYTYKGADGVRHYQMMTVTSTGEDEKLLLGGMDRFSSLTGAYEADSITAALDTLSIGNEVEVGGFQVLVEQGGVERVFNVSVDPTTDSITDLANNINAAVNPTLDPNLGPIASVEDGKLKIEASEGIKFGMANDTSGALEALGMDYAQVSVYFDEGAVMDDFDAWDVSLEQYNQGQEKSQELLPLLDQAMTRLLSHSADGGSRQNRLEVRVQLLADDKLNSDERLKDHEDADPAEVVTNLKMYEIMYQASLQATASLTSRTLADYL</sequence>
<dbReference type="GO" id="GO:0009288">
    <property type="term" value="C:bacterial-type flagellum"/>
    <property type="evidence" value="ECO:0007669"/>
    <property type="project" value="UniProtKB-SubCell"/>
</dbReference>
<dbReference type="GO" id="GO:0005198">
    <property type="term" value="F:structural molecule activity"/>
    <property type="evidence" value="ECO:0007669"/>
    <property type="project" value="UniProtKB-UniRule"/>
</dbReference>
<comment type="similarity">
    <text evidence="1 3">Belongs to the bacterial flagellin family.</text>
</comment>
<gene>
    <name evidence="6" type="ORF">X474_13715</name>
</gene>
<proteinExistence type="inferred from homology"/>
<accession>A0A0D2HSQ3</accession>
<keyword evidence="3" id="KW-0964">Secreted</keyword>
<dbReference type="InterPro" id="IPR001029">
    <property type="entry name" value="Flagellin_N"/>
</dbReference>
<organism evidence="6 7">
    <name type="scientific">Dethiosulfatarculus sandiegensis</name>
    <dbReference type="NCBI Taxonomy" id="1429043"/>
    <lineage>
        <taxon>Bacteria</taxon>
        <taxon>Pseudomonadati</taxon>
        <taxon>Thermodesulfobacteriota</taxon>
        <taxon>Desulfarculia</taxon>
        <taxon>Desulfarculales</taxon>
        <taxon>Desulfarculaceae</taxon>
        <taxon>Dethiosulfatarculus</taxon>
    </lineage>
</organism>
<dbReference type="Pfam" id="PF00700">
    <property type="entry name" value="Flagellin_C"/>
    <property type="match status" value="1"/>
</dbReference>
<comment type="function">
    <text evidence="3">Flagellin is the subunit protein which polymerizes to form the filaments of bacterial flagella.</text>
</comment>
<protein>
    <recommendedName>
        <fullName evidence="3">Flagellin</fullName>
    </recommendedName>
</protein>
<comment type="caution">
    <text evidence="6">The sequence shown here is derived from an EMBL/GenBank/DDBJ whole genome shotgun (WGS) entry which is preliminary data.</text>
</comment>
<dbReference type="InterPro" id="IPR001492">
    <property type="entry name" value="Flagellin"/>
</dbReference>
<dbReference type="GO" id="GO:0005576">
    <property type="term" value="C:extracellular region"/>
    <property type="evidence" value="ECO:0007669"/>
    <property type="project" value="UniProtKB-SubCell"/>
</dbReference>
<evidence type="ECO:0000259" key="4">
    <source>
        <dbReference type="Pfam" id="PF00669"/>
    </source>
</evidence>
<comment type="subcellular location">
    <subcellularLocation>
        <location evidence="3">Secreted</location>
    </subcellularLocation>
    <subcellularLocation>
        <location evidence="3">Bacterial flagellum</location>
    </subcellularLocation>
</comment>
<keyword evidence="7" id="KW-1185">Reference proteome</keyword>
<reference evidence="6 7" key="1">
    <citation type="submission" date="2013-11" db="EMBL/GenBank/DDBJ databases">
        <title>Metagenomic analysis of a methanogenic consortium involved in long chain n-alkane degradation.</title>
        <authorList>
            <person name="Davidova I.A."/>
            <person name="Callaghan A.V."/>
            <person name="Wawrik B."/>
            <person name="Pruitt S."/>
            <person name="Marks C."/>
            <person name="Duncan K.E."/>
            <person name="Suflita J.M."/>
        </authorList>
    </citation>
    <scope>NUCLEOTIDE SEQUENCE [LARGE SCALE GENOMIC DNA]</scope>
    <source>
        <strain evidence="6 7">SPR</strain>
    </source>
</reference>
<name>A0A0D2HSQ3_9BACT</name>
<dbReference type="EMBL" id="AZAC01000015">
    <property type="protein sequence ID" value="KIX13538.1"/>
    <property type="molecule type" value="Genomic_DNA"/>
</dbReference>
<dbReference type="PANTHER" id="PTHR42792">
    <property type="entry name" value="FLAGELLIN"/>
    <property type="match status" value="1"/>
</dbReference>
<evidence type="ECO:0000256" key="2">
    <source>
        <dbReference type="ARBA" id="ARBA00023143"/>
    </source>
</evidence>
<evidence type="ECO:0000313" key="6">
    <source>
        <dbReference type="EMBL" id="KIX13538.1"/>
    </source>
</evidence>
<dbReference type="SUPFAM" id="SSF64518">
    <property type="entry name" value="Phase 1 flagellin"/>
    <property type="match status" value="1"/>
</dbReference>
<dbReference type="Gene3D" id="1.20.1330.10">
    <property type="entry name" value="f41 fragment of flagellin, N-terminal domain"/>
    <property type="match status" value="2"/>
</dbReference>
<dbReference type="Pfam" id="PF00669">
    <property type="entry name" value="Flagellin_N"/>
    <property type="match status" value="1"/>
</dbReference>